<evidence type="ECO:0000256" key="7">
    <source>
        <dbReference type="ARBA" id="ARBA00023157"/>
    </source>
</evidence>
<feature type="domain" description="FAD/NAD(P)-binding" evidence="11">
    <location>
        <begin position="212"/>
        <end position="499"/>
    </location>
</feature>
<dbReference type="GO" id="GO:0050660">
    <property type="term" value="F:flavin adenine dinucleotide binding"/>
    <property type="evidence" value="ECO:0007669"/>
    <property type="project" value="InterPro"/>
</dbReference>
<dbReference type="GO" id="GO:0016668">
    <property type="term" value="F:oxidoreductase activity, acting on a sulfur group of donors, NAD(P) as acceptor"/>
    <property type="evidence" value="ECO:0007669"/>
    <property type="project" value="UniProtKB-ARBA"/>
</dbReference>
<reference evidence="13 14" key="1">
    <citation type="submission" date="2020-02" db="EMBL/GenBank/DDBJ databases">
        <authorList>
            <person name="Yang Z."/>
        </authorList>
    </citation>
    <scope>NUCLEOTIDE SEQUENCE [LARGE SCALE GENOMIC DNA]</scope>
    <source>
        <strain evidence="13 14">HX-7-9</strain>
    </source>
</reference>
<dbReference type="SUPFAM" id="SSF52833">
    <property type="entry name" value="Thioredoxin-like"/>
    <property type="match status" value="2"/>
</dbReference>
<dbReference type="InterPro" id="IPR008255">
    <property type="entry name" value="Pyr_nucl-diS_OxRdtase_2_AS"/>
</dbReference>
<feature type="binding site" evidence="9">
    <location>
        <begin position="352"/>
        <end position="366"/>
    </location>
    <ligand>
        <name>NAD(+)</name>
        <dbReference type="ChEBI" id="CHEBI:57540"/>
    </ligand>
</feature>
<sequence length="517" mass="54514">MLDAQIKTQLAAYLEKLQRPIELVASLDDSAKAQEMRTLLGEIAALSDKVSLRDDGQHALRPSFGVASEGEAPRIHFAGIPMGHEFTSLVLALLQTGGHPPKVSADTIAAIRALPGPLNFETFVSLSCHNCPDVVQALNLIAVLNPGATSTMIDGALFQGEVDRRQVMAVPTVFVNGEHFGQGRMGIEEIVARLDTGAAGRDAEKLNAKDAFDVLVVGGGPAGASAAIYAARKGIRTGVAAERFGGQVMDTLAIENFISVKETEGPKLAMALEEHVKQYDVDVMNLQKATKLTAGDLIEVTLENGAVLKSKSVIIATGARWREMNVPGEKEYRGRGVAYCPHCDGPLFKGKRVAVIGGGNSGVEAAIDLAGVVSHVTLLEFDSALRADAVLQQKLASLPNVTVVKSAQTTEVTGDGNKVNGLAYLDRVSGEARHVELEGVFVQIGLLPNTDWLKGTLELSNRGEIVIDARGQTSLPGVFAAGDCTTVPYKQIIVAMGEGAKASLGAFDHLIRSSAGK</sequence>
<keyword evidence="7 10" id="KW-1015">Disulfide bond</keyword>
<dbReference type="InterPro" id="IPR044141">
    <property type="entry name" value="AhpF_NTD_C"/>
</dbReference>
<dbReference type="RefSeq" id="WP_163316069.1">
    <property type="nucleotide sequence ID" value="NZ_JAAGAA010000006.1"/>
</dbReference>
<evidence type="ECO:0000256" key="5">
    <source>
        <dbReference type="ARBA" id="ARBA00023002"/>
    </source>
</evidence>
<dbReference type="GO" id="GO:0005829">
    <property type="term" value="C:cytosol"/>
    <property type="evidence" value="ECO:0007669"/>
    <property type="project" value="UniProtKB-ARBA"/>
</dbReference>
<keyword evidence="14" id="KW-1185">Reference proteome</keyword>
<dbReference type="Gene3D" id="3.40.30.80">
    <property type="match status" value="1"/>
</dbReference>
<dbReference type="Proteomes" id="UP000482578">
    <property type="component" value="Unassembled WGS sequence"/>
</dbReference>
<keyword evidence="4 9" id="KW-0274">FAD</keyword>
<dbReference type="GO" id="GO:0051287">
    <property type="term" value="F:NAD binding"/>
    <property type="evidence" value="ECO:0007669"/>
    <property type="project" value="InterPro"/>
</dbReference>
<dbReference type="PROSITE" id="PS00573">
    <property type="entry name" value="PYRIDINE_REDOX_2"/>
    <property type="match status" value="1"/>
</dbReference>
<gene>
    <name evidence="13" type="primary">ahpF</name>
    <name evidence="13" type="ORF">GZH52_08590</name>
</gene>
<dbReference type="InterPro" id="IPR012081">
    <property type="entry name" value="Alkyl_hydroperoxide_Rdtase_suF"/>
</dbReference>
<name>A0A6B2KSB5_9NEIS</name>
<accession>A0A6B2KSB5</accession>
<comment type="caution">
    <text evidence="13">The sequence shown here is derived from an EMBL/GenBank/DDBJ whole genome shotgun (WGS) entry which is preliminary data.</text>
</comment>
<comment type="similarity">
    <text evidence="1">Belongs to the class-II pyridine nucleotide-disulfide oxidoreductase family.</text>
</comment>
<feature type="disulfide bond" description="Redox-active" evidence="10">
    <location>
        <begin position="340"/>
        <end position="343"/>
    </location>
</feature>
<feature type="domain" description="Thioredoxin-like fold" evidence="12">
    <location>
        <begin position="124"/>
        <end position="190"/>
    </location>
</feature>
<evidence type="ECO:0000256" key="1">
    <source>
        <dbReference type="ARBA" id="ARBA00009333"/>
    </source>
</evidence>
<dbReference type="EMBL" id="JAAGAA010000006">
    <property type="protein sequence ID" value="NDV12859.1"/>
    <property type="molecule type" value="Genomic_DNA"/>
</dbReference>
<dbReference type="InterPro" id="IPR012336">
    <property type="entry name" value="Thioredoxin-like_fold"/>
</dbReference>
<dbReference type="InterPro" id="IPR050097">
    <property type="entry name" value="Ferredoxin-NADP_redctase_2"/>
</dbReference>
<evidence type="ECO:0000256" key="9">
    <source>
        <dbReference type="PIRSR" id="PIRSR000238-1"/>
    </source>
</evidence>
<evidence type="ECO:0000259" key="12">
    <source>
        <dbReference type="Pfam" id="PF13192"/>
    </source>
</evidence>
<dbReference type="EC" id="1.8.1.-" evidence="13"/>
<dbReference type="CDD" id="cd03026">
    <property type="entry name" value="AhpF_NTD_C"/>
    <property type="match status" value="1"/>
</dbReference>
<dbReference type="Gene3D" id="3.50.50.60">
    <property type="entry name" value="FAD/NAD(P)-binding domain"/>
    <property type="match status" value="2"/>
</dbReference>
<evidence type="ECO:0000256" key="4">
    <source>
        <dbReference type="ARBA" id="ARBA00022827"/>
    </source>
</evidence>
<dbReference type="PRINTS" id="PR00368">
    <property type="entry name" value="FADPNR"/>
</dbReference>
<protein>
    <submittedName>
        <fullName evidence="13">Alkyl hydroperoxide reductase subunit F</fullName>
        <ecNumber evidence="13">1.8.1.-</ecNumber>
    </submittedName>
</protein>
<dbReference type="PRINTS" id="PR00469">
    <property type="entry name" value="PNDRDTASEII"/>
</dbReference>
<keyword evidence="5 13" id="KW-0560">Oxidoreductase</keyword>
<feature type="binding site" evidence="9">
    <location>
        <begin position="213"/>
        <end position="228"/>
    </location>
    <ligand>
        <name>FAD</name>
        <dbReference type="ChEBI" id="CHEBI:57692"/>
    </ligand>
</feature>
<comment type="subunit">
    <text evidence="2">Homodimer.</text>
</comment>
<evidence type="ECO:0000256" key="2">
    <source>
        <dbReference type="ARBA" id="ARBA00011738"/>
    </source>
</evidence>
<proteinExistence type="inferred from homology"/>
<dbReference type="CDD" id="cd02974">
    <property type="entry name" value="AhpF_NTD_N"/>
    <property type="match status" value="1"/>
</dbReference>
<dbReference type="Pfam" id="PF13192">
    <property type="entry name" value="Thioredoxin_3"/>
    <property type="match status" value="1"/>
</dbReference>
<dbReference type="GO" id="GO:0000302">
    <property type="term" value="P:response to reactive oxygen species"/>
    <property type="evidence" value="ECO:0007669"/>
    <property type="project" value="InterPro"/>
</dbReference>
<dbReference type="NCBIfam" id="TIGR03140">
    <property type="entry name" value="AhpF"/>
    <property type="match status" value="1"/>
</dbReference>
<comment type="cofactor">
    <cofactor evidence="9">
        <name>FAD</name>
        <dbReference type="ChEBI" id="CHEBI:57692"/>
    </cofactor>
    <text evidence="9">Binds 1 FAD per subunit.</text>
</comment>
<organism evidence="13 14">
    <name type="scientific">Crenobacter caeni</name>
    <dbReference type="NCBI Taxonomy" id="2705474"/>
    <lineage>
        <taxon>Bacteria</taxon>
        <taxon>Pseudomonadati</taxon>
        <taxon>Pseudomonadota</taxon>
        <taxon>Betaproteobacteria</taxon>
        <taxon>Neisseriales</taxon>
        <taxon>Neisseriaceae</taxon>
        <taxon>Crenobacter</taxon>
    </lineage>
</organism>
<dbReference type="PANTHER" id="PTHR48105">
    <property type="entry name" value="THIOREDOXIN REDUCTASE 1-RELATED-RELATED"/>
    <property type="match status" value="1"/>
</dbReference>
<dbReference type="FunFam" id="3.50.50.60:FF:000007">
    <property type="entry name" value="Alkyl hydroperoxide reductase, F subunit"/>
    <property type="match status" value="1"/>
</dbReference>
<dbReference type="AlphaFoldDB" id="A0A6B2KSB5"/>
<dbReference type="PROSITE" id="PS51354">
    <property type="entry name" value="GLUTAREDOXIN_2"/>
    <property type="match status" value="1"/>
</dbReference>
<keyword evidence="3" id="KW-0285">Flavoprotein</keyword>
<evidence type="ECO:0000256" key="10">
    <source>
        <dbReference type="PIRSR" id="PIRSR000238-2"/>
    </source>
</evidence>
<evidence type="ECO:0000256" key="8">
    <source>
        <dbReference type="ARBA" id="ARBA00023284"/>
    </source>
</evidence>
<keyword evidence="8 10" id="KW-0676">Redox-active center</keyword>
<dbReference type="SUPFAM" id="SSF51905">
    <property type="entry name" value="FAD/NAD(P)-binding domain"/>
    <property type="match status" value="1"/>
</dbReference>
<dbReference type="GO" id="GO:0102039">
    <property type="term" value="F:NADH-dependent peroxiredoxin activity"/>
    <property type="evidence" value="ECO:0007669"/>
    <property type="project" value="InterPro"/>
</dbReference>
<dbReference type="GO" id="GO:0032991">
    <property type="term" value="C:protein-containing complex"/>
    <property type="evidence" value="ECO:0007669"/>
    <property type="project" value="UniProtKB-ARBA"/>
</dbReference>
<dbReference type="PIRSF" id="PIRSF000238">
    <property type="entry name" value="AhpF"/>
    <property type="match status" value="1"/>
</dbReference>
<evidence type="ECO:0000256" key="6">
    <source>
        <dbReference type="ARBA" id="ARBA00023027"/>
    </source>
</evidence>
<evidence type="ECO:0000256" key="3">
    <source>
        <dbReference type="ARBA" id="ARBA00022630"/>
    </source>
</evidence>
<keyword evidence="9" id="KW-0521">NADP</keyword>
<dbReference type="InterPro" id="IPR036188">
    <property type="entry name" value="FAD/NAD-bd_sf"/>
</dbReference>
<feature type="binding site" evidence="9">
    <location>
        <begin position="473"/>
        <end position="483"/>
    </location>
    <ligand>
        <name>FAD</name>
        <dbReference type="ChEBI" id="CHEBI:57692"/>
    </ligand>
</feature>
<evidence type="ECO:0000313" key="14">
    <source>
        <dbReference type="Proteomes" id="UP000482578"/>
    </source>
</evidence>
<dbReference type="InterPro" id="IPR044142">
    <property type="entry name" value="AhpF_NTD_N"/>
</dbReference>
<keyword evidence="6 9" id="KW-0520">NAD</keyword>
<evidence type="ECO:0000313" key="13">
    <source>
        <dbReference type="EMBL" id="NDV12859.1"/>
    </source>
</evidence>
<dbReference type="Pfam" id="PF07992">
    <property type="entry name" value="Pyr_redox_2"/>
    <property type="match status" value="1"/>
</dbReference>
<evidence type="ECO:0000259" key="11">
    <source>
        <dbReference type="Pfam" id="PF07992"/>
    </source>
</evidence>
<dbReference type="InterPro" id="IPR036249">
    <property type="entry name" value="Thioredoxin-like_sf"/>
</dbReference>
<dbReference type="InterPro" id="IPR023753">
    <property type="entry name" value="FAD/NAD-binding_dom"/>
</dbReference>